<protein>
    <recommendedName>
        <fullName evidence="2">DUF4625 domain-containing protein</fullName>
    </recommendedName>
</protein>
<comment type="caution">
    <text evidence="1">The sequence shown here is derived from an EMBL/GenBank/DDBJ whole genome shotgun (WGS) entry which is preliminary data.</text>
</comment>
<reference evidence="1" key="1">
    <citation type="journal article" date="2020" name="mSystems">
        <title>Genome- and Community-Level Interaction Insights into Carbon Utilization and Element Cycling Functions of Hydrothermarchaeota in Hydrothermal Sediment.</title>
        <authorList>
            <person name="Zhou Z."/>
            <person name="Liu Y."/>
            <person name="Xu W."/>
            <person name="Pan J."/>
            <person name="Luo Z.H."/>
            <person name="Li M."/>
        </authorList>
    </citation>
    <scope>NUCLEOTIDE SEQUENCE [LARGE SCALE GENOMIC DNA]</scope>
    <source>
        <strain evidence="1">HyVt-527</strain>
    </source>
</reference>
<proteinExistence type="predicted"/>
<sequence>MKLIRLIWILLTAALVWWACSSPEEPNKGPGQIVKTEVPDSIAIPPAGYFNRALVKAWVEDPDGLKDVDSVYFYSQKPDGNYARGGAPFTLVDNGKPFNIQNPWEEAGDEKAGDGIYSLTILVDNEALTGKYIFTFYTRDKAGNLSEPKIDSIEVYK</sequence>
<accession>A0A7V5PPQ8</accession>
<evidence type="ECO:0008006" key="2">
    <source>
        <dbReference type="Google" id="ProtNLM"/>
    </source>
</evidence>
<dbReference type="Proteomes" id="UP000886124">
    <property type="component" value="Unassembled WGS sequence"/>
</dbReference>
<dbReference type="EMBL" id="DROD01000374">
    <property type="protein sequence ID" value="HHJ52615.1"/>
    <property type="molecule type" value="Genomic_DNA"/>
</dbReference>
<organism evidence="1">
    <name type="scientific">Caldithrix abyssi</name>
    <dbReference type="NCBI Taxonomy" id="187145"/>
    <lineage>
        <taxon>Bacteria</taxon>
        <taxon>Pseudomonadati</taxon>
        <taxon>Calditrichota</taxon>
        <taxon>Calditrichia</taxon>
        <taxon>Calditrichales</taxon>
        <taxon>Calditrichaceae</taxon>
        <taxon>Caldithrix</taxon>
    </lineage>
</organism>
<gene>
    <name evidence="1" type="ORF">ENJ89_05430</name>
</gene>
<evidence type="ECO:0000313" key="1">
    <source>
        <dbReference type="EMBL" id="HHJ52615.1"/>
    </source>
</evidence>
<dbReference type="AlphaFoldDB" id="A0A7V5PPQ8"/>
<name>A0A7V5PPQ8_CALAY</name>